<gene>
    <name evidence="3" type="ORF">OIU85_012885</name>
</gene>
<dbReference type="PROSITE" id="PS50082">
    <property type="entry name" value="WD_REPEATS_2"/>
    <property type="match status" value="1"/>
</dbReference>
<protein>
    <submittedName>
        <fullName evidence="3">TRANSCRIPTION INITIATION FACTOR TFIID</fullName>
    </submittedName>
</protein>
<dbReference type="PANTHER" id="PTHR19879:SF1">
    <property type="entry name" value="CANNONBALL-RELATED"/>
    <property type="match status" value="1"/>
</dbReference>
<dbReference type="InterPro" id="IPR036322">
    <property type="entry name" value="WD40_repeat_dom_sf"/>
</dbReference>
<evidence type="ECO:0000256" key="2">
    <source>
        <dbReference type="SAM" id="MobiDB-lite"/>
    </source>
</evidence>
<dbReference type="Gene3D" id="2.130.10.10">
    <property type="entry name" value="YVTN repeat-like/Quinoprotein amine dehydrogenase"/>
    <property type="match status" value="1"/>
</dbReference>
<keyword evidence="4" id="KW-1185">Reference proteome</keyword>
<dbReference type="EMBL" id="JAPFFL010000017">
    <property type="protein sequence ID" value="KAJ6673920.1"/>
    <property type="molecule type" value="Genomic_DNA"/>
</dbReference>
<keyword evidence="1" id="KW-0853">WD repeat</keyword>
<evidence type="ECO:0000313" key="4">
    <source>
        <dbReference type="Proteomes" id="UP001151529"/>
    </source>
</evidence>
<dbReference type="InterPro" id="IPR001680">
    <property type="entry name" value="WD40_rpt"/>
</dbReference>
<dbReference type="InterPro" id="IPR015943">
    <property type="entry name" value="WD40/YVTN_repeat-like_dom_sf"/>
</dbReference>
<feature type="repeat" description="WD" evidence="1">
    <location>
        <begin position="81"/>
        <end position="102"/>
    </location>
</feature>
<organism evidence="3 4">
    <name type="scientific">Salix viminalis</name>
    <name type="common">Common osier</name>
    <name type="synonym">Basket willow</name>
    <dbReference type="NCBI Taxonomy" id="40686"/>
    <lineage>
        <taxon>Eukaryota</taxon>
        <taxon>Viridiplantae</taxon>
        <taxon>Streptophyta</taxon>
        <taxon>Embryophyta</taxon>
        <taxon>Tracheophyta</taxon>
        <taxon>Spermatophyta</taxon>
        <taxon>Magnoliopsida</taxon>
        <taxon>eudicotyledons</taxon>
        <taxon>Gunneridae</taxon>
        <taxon>Pentapetalae</taxon>
        <taxon>rosids</taxon>
        <taxon>fabids</taxon>
        <taxon>Malpighiales</taxon>
        <taxon>Salicaceae</taxon>
        <taxon>Saliceae</taxon>
        <taxon>Salix</taxon>
    </lineage>
</organism>
<evidence type="ECO:0000256" key="1">
    <source>
        <dbReference type="PROSITE-ProRule" id="PRU00221"/>
    </source>
</evidence>
<feature type="region of interest" description="Disordered" evidence="2">
    <location>
        <begin position="1"/>
        <end position="30"/>
    </location>
</feature>
<dbReference type="GO" id="GO:0016251">
    <property type="term" value="F:RNA polymerase II general transcription initiation factor activity"/>
    <property type="evidence" value="ECO:0007669"/>
    <property type="project" value="TreeGrafter"/>
</dbReference>
<dbReference type="Proteomes" id="UP001151529">
    <property type="component" value="Chromosome 18"/>
</dbReference>
<evidence type="ECO:0000313" key="3">
    <source>
        <dbReference type="EMBL" id="KAJ6673920.1"/>
    </source>
</evidence>
<dbReference type="PANTHER" id="PTHR19879">
    <property type="entry name" value="TRANSCRIPTION INITIATION FACTOR TFIID"/>
    <property type="match status" value="1"/>
</dbReference>
<dbReference type="GO" id="GO:0005669">
    <property type="term" value="C:transcription factor TFIID complex"/>
    <property type="evidence" value="ECO:0007669"/>
    <property type="project" value="TreeGrafter"/>
</dbReference>
<dbReference type="AlphaFoldDB" id="A0A9Q0SED5"/>
<sequence length="248" mass="27244">MAKLGHPTGKSILQGEYDTAPSELGQSPNSGKRYHTFFQGHLGPVNLSSSADTTDSLVMENRTQCKSCLTTRAIITLSGMFSPVGHYLASASHDRTARMWSMHGIQPLRIMCLQWHVNCNCASPLAPVTKQASADEDGTIKTWGLSSGRCLSPLIGHNSCAARRTEERFRLLKTMPTKSTPVYTSRFSRRNLLFAAGALAKILADDKISQVQIAVQYPGRNSWDLGIIPALKKRKDLRMLPKPMYAGP</sequence>
<comment type="caution">
    <text evidence="3">The sequence shown here is derived from an EMBL/GenBank/DDBJ whole genome shotgun (WGS) entry which is preliminary data.</text>
</comment>
<accession>A0A9Q0SED5</accession>
<dbReference type="Pfam" id="PF00400">
    <property type="entry name" value="WD40"/>
    <property type="match status" value="1"/>
</dbReference>
<dbReference type="OrthoDB" id="674604at2759"/>
<reference evidence="3 4" key="1">
    <citation type="journal article" date="2023" name="Int. J. Mol. Sci.">
        <title>De Novo Assembly and Annotation of 11 Diverse Shrub Willow (Salix) Genomes Reveals Novel Gene Organization in Sex-Linked Regions.</title>
        <authorList>
            <person name="Hyden B."/>
            <person name="Feng K."/>
            <person name="Yates T.B."/>
            <person name="Jawdy S."/>
            <person name="Cereghino C."/>
            <person name="Smart L.B."/>
            <person name="Muchero W."/>
        </authorList>
    </citation>
    <scope>NUCLEOTIDE SEQUENCE [LARGE SCALE GENOMIC DNA]</scope>
    <source>
        <tissue evidence="3">Shoot tip</tissue>
    </source>
</reference>
<dbReference type="SUPFAM" id="SSF50978">
    <property type="entry name" value="WD40 repeat-like"/>
    <property type="match status" value="1"/>
</dbReference>
<name>A0A9Q0SED5_SALVM</name>
<proteinExistence type="predicted"/>
<dbReference type="GO" id="GO:0006367">
    <property type="term" value="P:transcription initiation at RNA polymerase II promoter"/>
    <property type="evidence" value="ECO:0007669"/>
    <property type="project" value="TreeGrafter"/>
</dbReference>